<dbReference type="InterPro" id="IPR014710">
    <property type="entry name" value="RmlC-like_jellyroll"/>
</dbReference>
<dbReference type="PANTHER" id="PTHR43212:SF3">
    <property type="entry name" value="QUERCETIN 2,3-DIOXYGENASE"/>
    <property type="match status" value="1"/>
</dbReference>
<dbReference type="PANTHER" id="PTHR43212">
    <property type="entry name" value="QUERCETIN 2,3-DIOXYGENASE"/>
    <property type="match status" value="1"/>
</dbReference>
<evidence type="ECO:0000259" key="3">
    <source>
        <dbReference type="Pfam" id="PF02678"/>
    </source>
</evidence>
<dbReference type="Proteomes" id="UP000004263">
    <property type="component" value="Unassembled WGS sequence"/>
</dbReference>
<evidence type="ECO:0000256" key="2">
    <source>
        <dbReference type="RuleBase" id="RU003457"/>
    </source>
</evidence>
<feature type="domain" description="Pirin N-terminal" evidence="3">
    <location>
        <begin position="64"/>
        <end position="132"/>
    </location>
</feature>
<reference evidence="4 5" key="1">
    <citation type="submission" date="2006-03" db="EMBL/GenBank/DDBJ databases">
        <authorList>
            <person name="Pinhassi J."/>
            <person name="Pedros-Alio C."/>
            <person name="Ferriera S."/>
            <person name="Johnson J."/>
            <person name="Kravitz S."/>
            <person name="Halpern A."/>
            <person name="Remington K."/>
            <person name="Beeson K."/>
            <person name="Tran B."/>
            <person name="Rogers Y.-H."/>
            <person name="Friedman R."/>
            <person name="Venter J.C."/>
        </authorList>
    </citation>
    <scope>NUCLEOTIDE SEQUENCE [LARGE SCALE GENOMIC DNA]</scope>
    <source>
        <strain evidence="4 5">RED65</strain>
    </source>
</reference>
<gene>
    <name evidence="4" type="ORF">RED65_13032</name>
</gene>
<evidence type="ECO:0000313" key="4">
    <source>
        <dbReference type="EMBL" id="EAT11352.1"/>
    </source>
</evidence>
<dbReference type="InterPro" id="IPR012093">
    <property type="entry name" value="Pirin"/>
</dbReference>
<name>Q1MZB4_9GAMM</name>
<organism evidence="4 5">
    <name type="scientific">Bermanella marisrubri</name>
    <dbReference type="NCBI Taxonomy" id="207949"/>
    <lineage>
        <taxon>Bacteria</taxon>
        <taxon>Pseudomonadati</taxon>
        <taxon>Pseudomonadota</taxon>
        <taxon>Gammaproteobacteria</taxon>
        <taxon>Oceanospirillales</taxon>
        <taxon>Oceanospirillaceae</taxon>
        <taxon>Bermanella</taxon>
    </lineage>
</organism>
<dbReference type="Gene3D" id="2.60.120.10">
    <property type="entry name" value="Jelly Rolls"/>
    <property type="match status" value="1"/>
</dbReference>
<dbReference type="InterPro" id="IPR011051">
    <property type="entry name" value="RmlC_Cupin_sf"/>
</dbReference>
<evidence type="ECO:0000313" key="5">
    <source>
        <dbReference type="Proteomes" id="UP000004263"/>
    </source>
</evidence>
<protein>
    <recommendedName>
        <fullName evidence="3">Pirin N-terminal domain-containing protein</fullName>
    </recommendedName>
</protein>
<evidence type="ECO:0000256" key="1">
    <source>
        <dbReference type="ARBA" id="ARBA00008416"/>
    </source>
</evidence>
<accession>Q1MZB4</accession>
<dbReference type="InterPro" id="IPR003829">
    <property type="entry name" value="Pirin_N_dom"/>
</dbReference>
<dbReference type="HOGENOM" id="CLU_1213997_0_0_6"/>
<comment type="caution">
    <text evidence="4">The sequence shown here is derived from an EMBL/GenBank/DDBJ whole genome shotgun (WGS) entry which is preliminary data.</text>
</comment>
<keyword evidence="5" id="KW-1185">Reference proteome</keyword>
<comment type="similarity">
    <text evidence="1 2">Belongs to the pirin family.</text>
</comment>
<dbReference type="AlphaFoldDB" id="Q1MZB4"/>
<dbReference type="EMBL" id="AAQH01000019">
    <property type="protein sequence ID" value="EAT11352.1"/>
    <property type="molecule type" value="Genomic_DNA"/>
</dbReference>
<proteinExistence type="inferred from homology"/>
<dbReference type="SUPFAM" id="SSF51182">
    <property type="entry name" value="RmlC-like cupins"/>
    <property type="match status" value="1"/>
</dbReference>
<dbReference type="Pfam" id="PF02678">
    <property type="entry name" value="Pirin"/>
    <property type="match status" value="1"/>
</dbReference>
<sequence length="231" mass="26290">MHFIYKDNMSIHSLHSSDIDITGFAGIRERVLVMSPQRFPRRPDHVWSGIGSLQYMAHAYFTAKGQTGMHFHEHVDIVSIITRGEIEHRGSLGDGSRIAAHQVLVQCAGQEGFRHNEMNVNDEITGMVQLWLTPSLVTSKQQSHQIFNIETQNTHVYGLGSCFESDTQISILQVNDRQTIQLDKGDWFYVLAGKLRQADRQYERGCLMKSNQTEQLTCESAVTLIKFTIRP</sequence>
<dbReference type="STRING" id="207949.RED65_13032"/>